<reference evidence="1 2" key="1">
    <citation type="submission" date="2017-01" db="EMBL/GenBank/DDBJ databases">
        <title>Trade-off between light-utilization and light-protection in marine flavobacteria.</title>
        <authorList>
            <person name="Kumagai Y."/>
            <person name="Yoshizawa S."/>
            <person name="Kogure K."/>
            <person name="Iwasaki W."/>
        </authorList>
    </citation>
    <scope>NUCLEOTIDE SEQUENCE [LARGE SCALE GENOMIC DNA]</scope>
    <source>
        <strain evidence="1 2">KCTC 32109</strain>
    </source>
</reference>
<dbReference type="AlphaFoldDB" id="A0A2S7UDU3"/>
<dbReference type="RefSeq" id="WP_105071462.1">
    <property type="nucleotide sequence ID" value="NZ_MTPW01000001.1"/>
</dbReference>
<organism evidence="1 2">
    <name type="scientific">Nonlabens arenilitoris</name>
    <dbReference type="NCBI Taxonomy" id="1217969"/>
    <lineage>
        <taxon>Bacteria</taxon>
        <taxon>Pseudomonadati</taxon>
        <taxon>Bacteroidota</taxon>
        <taxon>Flavobacteriia</taxon>
        <taxon>Flavobacteriales</taxon>
        <taxon>Flavobacteriaceae</taxon>
        <taxon>Nonlabens</taxon>
    </lineage>
</organism>
<comment type="caution">
    <text evidence="1">The sequence shown here is derived from an EMBL/GenBank/DDBJ whole genome shotgun (WGS) entry which is preliminary data.</text>
</comment>
<dbReference type="Proteomes" id="UP000239747">
    <property type="component" value="Unassembled WGS sequence"/>
</dbReference>
<dbReference type="OrthoDB" id="1099676at2"/>
<evidence type="ECO:0000313" key="1">
    <source>
        <dbReference type="EMBL" id="PQJ32382.1"/>
    </source>
</evidence>
<evidence type="ECO:0000313" key="2">
    <source>
        <dbReference type="Proteomes" id="UP000239747"/>
    </source>
</evidence>
<keyword evidence="2" id="KW-1185">Reference proteome</keyword>
<dbReference type="EMBL" id="MTPW01000001">
    <property type="protein sequence ID" value="PQJ32382.1"/>
    <property type="molecule type" value="Genomic_DNA"/>
</dbReference>
<dbReference type="Pfam" id="PF14281">
    <property type="entry name" value="PDDEXK_4"/>
    <property type="match status" value="1"/>
</dbReference>
<gene>
    <name evidence="1" type="ORF">BST92_10795</name>
</gene>
<sequence length="386" mass="45491">MKNLQELQNFLDQHEIPKSKKRPKTFLGIAKQPHYENVLSNMYAFFFRVKEIHGYRDLFIKSLLELIKESLIGDEKESVQNIENFKVTTEYLTAGGGRIDMLLQSDYHAIIIENKVHHHIKENDLDDYWDSVIIDGSSKCKIGVVLSLLPVPTSEYNHNKMASHYINITHLQLVTRIQRYIGIYTLDAQPKYHIFLIDFIQNIINMSTPMATFKEVDFYFKNQEHINDLISFKYRMRQHIIAEVEKANTMLGDFEFYAPRANSTNDKRARYFVSPRNKDLMFVVVFANLLDEKKDKSMHIAVELVGSALKDREQYRNIAFSKEENELAYCDNFRTTNYSWAHFAVKHYHPTKEQLTNLAQYISERIKEDHLLSIFHKLDNYLTSKK</sequence>
<dbReference type="InterPro" id="IPR029470">
    <property type="entry name" value="PDDEXK_4"/>
</dbReference>
<accession>A0A2S7UDU3</accession>
<proteinExistence type="predicted"/>
<evidence type="ECO:0008006" key="3">
    <source>
        <dbReference type="Google" id="ProtNLM"/>
    </source>
</evidence>
<name>A0A2S7UDU3_9FLAO</name>
<protein>
    <recommendedName>
        <fullName evidence="3">PD-(D/E)XK nuclease superfamily protein</fullName>
    </recommendedName>
</protein>